<dbReference type="EMBL" id="LC513943">
    <property type="protein sequence ID" value="BBQ04311.1"/>
    <property type="molecule type" value="Genomic_DNA"/>
</dbReference>
<keyword evidence="2" id="KW-1185">Reference proteome</keyword>
<name>A0A5S9MMN4_9CAUD</name>
<evidence type="ECO:0008006" key="3">
    <source>
        <dbReference type="Google" id="ProtNLM"/>
    </source>
</evidence>
<evidence type="ECO:0000313" key="1">
    <source>
        <dbReference type="EMBL" id="BBQ04311.1"/>
    </source>
</evidence>
<dbReference type="Pfam" id="PF11753">
    <property type="entry name" value="DUF3310"/>
    <property type="match status" value="1"/>
</dbReference>
<organism evidence="1 2">
    <name type="scientific">Enterococcus phage vB_EfaS-DELF1</name>
    <dbReference type="NCBI Taxonomy" id="2683673"/>
    <lineage>
        <taxon>Viruses</taxon>
        <taxon>Duplodnaviria</taxon>
        <taxon>Heunggongvirae</taxon>
        <taxon>Uroviricota</taxon>
        <taxon>Caudoviricetes</taxon>
        <taxon>Delfunavirus</taxon>
        <taxon>Delfunavirus delf1</taxon>
    </lineage>
</organism>
<dbReference type="InterPro" id="IPR021739">
    <property type="entry name" value="SaV-like"/>
</dbReference>
<reference evidence="1 2" key="1">
    <citation type="submission" date="2019-12" db="EMBL/GenBank/DDBJ databases">
        <title>Analysis of Enterococcus faecalis vB_EfaS-DELF1.</title>
        <authorList>
            <person name="Delfan A.S."/>
            <person name="Bouzari M."/>
            <person name="Wang R."/>
        </authorList>
    </citation>
    <scope>NUCLEOTIDE SEQUENCE [LARGE SCALE GENOMIC DNA]</scope>
</reference>
<accession>A0A5S9MMN4</accession>
<protein>
    <recommendedName>
        <fullName evidence="3">DUF3310 domain-containing protein</fullName>
    </recommendedName>
</protein>
<proteinExistence type="predicted"/>
<dbReference type="Proteomes" id="UP000429954">
    <property type="component" value="Segment"/>
</dbReference>
<sequence>MQFKEGQTYICTHTNRAWWIVGKEYKAIKHPRYDDLVIEDEQGTFWYDEELANTANVFILKEEKQMTDLIDNQPHYKNQGIEPINLMRKNFTKEEFTGFLQGNVLKYMLRYKDKNGLEDLKKAKTYLTWLIDELDDDGVRRSVS</sequence>
<evidence type="ECO:0000313" key="2">
    <source>
        <dbReference type="Proteomes" id="UP000429954"/>
    </source>
</evidence>